<protein>
    <submittedName>
        <fullName evidence="5">Helix-turn-helix domain-containing protein</fullName>
    </submittedName>
</protein>
<keyword evidence="6" id="KW-1185">Reference proteome</keyword>
<evidence type="ECO:0000313" key="5">
    <source>
        <dbReference type="EMBL" id="MFD1676239.1"/>
    </source>
</evidence>
<feature type="domain" description="HTH araC/xylS-type" evidence="4">
    <location>
        <begin position="188"/>
        <end position="286"/>
    </location>
</feature>
<dbReference type="InterPro" id="IPR018062">
    <property type="entry name" value="HTH_AraC-typ_CS"/>
</dbReference>
<dbReference type="InterPro" id="IPR003313">
    <property type="entry name" value="AraC-bd"/>
</dbReference>
<reference evidence="6" key="1">
    <citation type="journal article" date="2019" name="Int. J. Syst. Evol. Microbiol.">
        <title>The Global Catalogue of Microorganisms (GCM) 10K type strain sequencing project: providing services to taxonomists for standard genome sequencing and annotation.</title>
        <authorList>
            <consortium name="The Broad Institute Genomics Platform"/>
            <consortium name="The Broad Institute Genome Sequencing Center for Infectious Disease"/>
            <person name="Wu L."/>
            <person name="Ma J."/>
        </authorList>
    </citation>
    <scope>NUCLEOTIDE SEQUENCE [LARGE SCALE GENOMIC DNA]</scope>
    <source>
        <strain evidence="6">CGMCC 1.12286</strain>
    </source>
</reference>
<comment type="caution">
    <text evidence="5">The sequence shown here is derived from an EMBL/GenBank/DDBJ whole genome shotgun (WGS) entry which is preliminary data.</text>
</comment>
<organism evidence="5 6">
    <name type="scientific">Alicyclobacillus fodiniaquatilis</name>
    <dbReference type="NCBI Taxonomy" id="1661150"/>
    <lineage>
        <taxon>Bacteria</taxon>
        <taxon>Bacillati</taxon>
        <taxon>Bacillota</taxon>
        <taxon>Bacilli</taxon>
        <taxon>Bacillales</taxon>
        <taxon>Alicyclobacillaceae</taxon>
        <taxon>Alicyclobacillus</taxon>
    </lineage>
</organism>
<keyword evidence="3" id="KW-0804">Transcription</keyword>
<dbReference type="EMBL" id="JBHUCX010000044">
    <property type="protein sequence ID" value="MFD1676239.1"/>
    <property type="molecule type" value="Genomic_DNA"/>
</dbReference>
<dbReference type="PROSITE" id="PS01124">
    <property type="entry name" value="HTH_ARAC_FAMILY_2"/>
    <property type="match status" value="1"/>
</dbReference>
<dbReference type="Gene3D" id="1.10.10.60">
    <property type="entry name" value="Homeodomain-like"/>
    <property type="match status" value="2"/>
</dbReference>
<dbReference type="InterPro" id="IPR037923">
    <property type="entry name" value="HTH-like"/>
</dbReference>
<proteinExistence type="predicted"/>
<sequence length="289" mass="34049">MYKTDYLTNRILTQNTVYVQYRKTAKAPNITCPHRHYGYEIYYFQNGEATYIIGDKIYTLLPGDMLLFRGDISHHVNPSERRPYLRSILNFREEYMGRVLHPFVQERMKQLFNSSSGERLHWSEQESGEIEHLFSQIAQEEREQKLGHQDMTNALLTILILWILRKNEESITRSHLIHFQGQRETNVERALRVINKQFRKRMSLEDIAAEVHLNKHYLCHCFKQVTGLTINQYLTKLRIDEAKKLITETSKPIGIIAEEIGVGGVAQFSRLFRQYTGVSPRAYRQGDLR</sequence>
<dbReference type="InterPro" id="IPR014710">
    <property type="entry name" value="RmlC-like_jellyroll"/>
</dbReference>
<dbReference type="SUPFAM" id="SSF51215">
    <property type="entry name" value="Regulatory protein AraC"/>
    <property type="match status" value="1"/>
</dbReference>
<dbReference type="Pfam" id="PF12833">
    <property type="entry name" value="HTH_18"/>
    <property type="match status" value="1"/>
</dbReference>
<accession>A0ABW4JK73</accession>
<dbReference type="SMART" id="SM00342">
    <property type="entry name" value="HTH_ARAC"/>
    <property type="match status" value="1"/>
</dbReference>
<dbReference type="Proteomes" id="UP001597079">
    <property type="component" value="Unassembled WGS sequence"/>
</dbReference>
<dbReference type="RefSeq" id="WP_377944124.1">
    <property type="nucleotide sequence ID" value="NZ_JBHUCX010000044.1"/>
</dbReference>
<dbReference type="Pfam" id="PF02311">
    <property type="entry name" value="AraC_binding"/>
    <property type="match status" value="1"/>
</dbReference>
<keyword evidence="2" id="KW-0238">DNA-binding</keyword>
<dbReference type="PANTHER" id="PTHR43280">
    <property type="entry name" value="ARAC-FAMILY TRANSCRIPTIONAL REGULATOR"/>
    <property type="match status" value="1"/>
</dbReference>
<gene>
    <name evidence="5" type="ORF">ACFSB2_16160</name>
</gene>
<evidence type="ECO:0000256" key="2">
    <source>
        <dbReference type="ARBA" id="ARBA00023125"/>
    </source>
</evidence>
<evidence type="ECO:0000313" key="6">
    <source>
        <dbReference type="Proteomes" id="UP001597079"/>
    </source>
</evidence>
<name>A0ABW4JK73_9BACL</name>
<evidence type="ECO:0000256" key="3">
    <source>
        <dbReference type="ARBA" id="ARBA00023163"/>
    </source>
</evidence>
<evidence type="ECO:0000259" key="4">
    <source>
        <dbReference type="PROSITE" id="PS01124"/>
    </source>
</evidence>
<dbReference type="InterPro" id="IPR018060">
    <property type="entry name" value="HTH_AraC"/>
</dbReference>
<keyword evidence="1" id="KW-0805">Transcription regulation</keyword>
<dbReference type="PANTHER" id="PTHR43280:SF2">
    <property type="entry name" value="HTH-TYPE TRANSCRIPTIONAL REGULATOR EXSA"/>
    <property type="match status" value="1"/>
</dbReference>
<dbReference type="SUPFAM" id="SSF46689">
    <property type="entry name" value="Homeodomain-like"/>
    <property type="match status" value="2"/>
</dbReference>
<dbReference type="Gene3D" id="2.60.120.10">
    <property type="entry name" value="Jelly Rolls"/>
    <property type="match status" value="1"/>
</dbReference>
<dbReference type="PROSITE" id="PS00041">
    <property type="entry name" value="HTH_ARAC_FAMILY_1"/>
    <property type="match status" value="1"/>
</dbReference>
<evidence type="ECO:0000256" key="1">
    <source>
        <dbReference type="ARBA" id="ARBA00023015"/>
    </source>
</evidence>
<dbReference type="InterPro" id="IPR009057">
    <property type="entry name" value="Homeodomain-like_sf"/>
</dbReference>